<organism evidence="7 8">
    <name type="scientific">Amphibalanus amphitrite</name>
    <name type="common">Striped barnacle</name>
    <name type="synonym">Balanus amphitrite</name>
    <dbReference type="NCBI Taxonomy" id="1232801"/>
    <lineage>
        <taxon>Eukaryota</taxon>
        <taxon>Metazoa</taxon>
        <taxon>Ecdysozoa</taxon>
        <taxon>Arthropoda</taxon>
        <taxon>Crustacea</taxon>
        <taxon>Multicrustacea</taxon>
        <taxon>Cirripedia</taxon>
        <taxon>Thoracica</taxon>
        <taxon>Thoracicalcarea</taxon>
        <taxon>Balanomorpha</taxon>
        <taxon>Balanoidea</taxon>
        <taxon>Balanidae</taxon>
        <taxon>Amphibalaninae</taxon>
        <taxon>Amphibalanus</taxon>
    </lineage>
</organism>
<dbReference type="OrthoDB" id="2190947at2759"/>
<evidence type="ECO:0000256" key="6">
    <source>
        <dbReference type="ARBA" id="ARBA00045518"/>
    </source>
</evidence>
<dbReference type="InterPro" id="IPR036521">
    <property type="entry name" value="SRP19-like_sf"/>
</dbReference>
<dbReference type="InterPro" id="IPR002778">
    <property type="entry name" value="Signal_recog_particle_SRP19"/>
</dbReference>
<dbReference type="SUPFAM" id="SSF69695">
    <property type="entry name" value="SRP19"/>
    <property type="match status" value="1"/>
</dbReference>
<proteinExistence type="inferred from homology"/>
<dbReference type="AlphaFoldDB" id="A0A6A4V0X9"/>
<evidence type="ECO:0000256" key="3">
    <source>
        <dbReference type="ARBA" id="ARBA00022490"/>
    </source>
</evidence>
<name>A0A6A4V0X9_AMPAM</name>
<dbReference type="PANTHER" id="PTHR17453">
    <property type="entry name" value="SIGNAL RECOGNITION PARTICLE 19 KD PROTEIN"/>
    <property type="match status" value="1"/>
</dbReference>
<dbReference type="GO" id="GO:0006617">
    <property type="term" value="P:SRP-dependent cotranslational protein targeting to membrane, signal sequence recognition"/>
    <property type="evidence" value="ECO:0007669"/>
    <property type="project" value="TreeGrafter"/>
</dbReference>
<keyword evidence="5" id="KW-0687">Ribonucleoprotein</keyword>
<dbReference type="EMBL" id="VIIS01001995">
    <property type="protein sequence ID" value="KAF0289857.1"/>
    <property type="molecule type" value="Genomic_DNA"/>
</dbReference>
<keyword evidence="3" id="KW-0963">Cytoplasm</keyword>
<reference evidence="7 8" key="1">
    <citation type="submission" date="2019-07" db="EMBL/GenBank/DDBJ databases">
        <title>Draft genome assembly of a fouling barnacle, Amphibalanus amphitrite (Darwin, 1854): The first reference genome for Thecostraca.</title>
        <authorList>
            <person name="Kim W."/>
        </authorList>
    </citation>
    <scope>NUCLEOTIDE SEQUENCE [LARGE SCALE GENOMIC DNA]</scope>
    <source>
        <strain evidence="7">SNU_AA5</strain>
        <tissue evidence="7">Soma without cirri and trophi</tissue>
    </source>
</reference>
<protein>
    <submittedName>
        <fullName evidence="7">Signal recognition particle protein</fullName>
    </submittedName>
</protein>
<comment type="function">
    <text evidence="6">Component of the signal recognition particle (SRP) complex, a ribonucleoprotein complex that mediates the cotranslational targeting of secretory and membrane proteins to the endoplasmic reticulum (ER). Binds directly to 7SL RNA. Mediates binding of SRP54 to the SRP complex.</text>
</comment>
<dbReference type="GO" id="GO:0008312">
    <property type="term" value="F:7S RNA binding"/>
    <property type="evidence" value="ECO:0007669"/>
    <property type="project" value="InterPro"/>
</dbReference>
<dbReference type="Gene3D" id="3.30.56.30">
    <property type="entry name" value="Signal recognition particle, SRP19-like subunit"/>
    <property type="match status" value="1"/>
</dbReference>
<evidence type="ECO:0000313" key="7">
    <source>
        <dbReference type="EMBL" id="KAF0289857.1"/>
    </source>
</evidence>
<comment type="caution">
    <text evidence="7">The sequence shown here is derived from an EMBL/GenBank/DDBJ whole genome shotgun (WGS) entry which is preliminary data.</text>
</comment>
<dbReference type="PANTHER" id="PTHR17453:SF0">
    <property type="entry name" value="SIGNAL RECOGNITION PARTICLE 19 KDA PROTEIN"/>
    <property type="match status" value="1"/>
</dbReference>
<evidence type="ECO:0000256" key="5">
    <source>
        <dbReference type="ARBA" id="ARBA00023274"/>
    </source>
</evidence>
<dbReference type="Proteomes" id="UP000440578">
    <property type="component" value="Unassembled WGS sequence"/>
</dbReference>
<keyword evidence="8" id="KW-1185">Reference proteome</keyword>
<dbReference type="Pfam" id="PF01922">
    <property type="entry name" value="SRP19"/>
    <property type="match status" value="1"/>
</dbReference>
<dbReference type="GO" id="GO:0005786">
    <property type="term" value="C:signal recognition particle, endoplasmic reticulum targeting"/>
    <property type="evidence" value="ECO:0007669"/>
    <property type="project" value="UniProtKB-KW"/>
</dbReference>
<comment type="similarity">
    <text evidence="2">Belongs to the SRP19 family.</text>
</comment>
<evidence type="ECO:0000313" key="8">
    <source>
        <dbReference type="Proteomes" id="UP000440578"/>
    </source>
</evidence>
<keyword evidence="4" id="KW-0733">Signal recognition particle</keyword>
<evidence type="ECO:0000256" key="2">
    <source>
        <dbReference type="ARBA" id="ARBA00008910"/>
    </source>
</evidence>
<accession>A0A6A4V0X9</accession>
<evidence type="ECO:0000256" key="4">
    <source>
        <dbReference type="ARBA" id="ARBA00023135"/>
    </source>
</evidence>
<gene>
    <name evidence="7" type="primary">Srp19</name>
    <name evidence="7" type="ORF">FJT64_011913</name>
</gene>
<evidence type="ECO:0000256" key="1">
    <source>
        <dbReference type="ARBA" id="ARBA00004496"/>
    </source>
</evidence>
<sequence length="122" mass="14020">MSPSHKVDERALKNIINNNVIPSDDNTDINLVIYYKNRRTSNLFMKNNMNSPTDSLQRTCAVENPNYEEIRDVLSSAGLQVGVENKLYPRENSKELLFRGRIRVQLKQDNGKPVKPEFPSLD</sequence>
<comment type="subcellular location">
    <subcellularLocation>
        <location evidence="1">Cytoplasm</location>
    </subcellularLocation>
</comment>